<sequence length="389" mass="43380">MRSEMGKDPTRAPSSQLNLPPGFRFYPTDEELCIHYLCKKAASEPFTIPIIAEIELYKFDPWDLPERALFGEKEWYFFSPRDRKYPNGSRPNRAAGTGYWKATGTDKPIHGVGGSKVGVKKALVFYTGKAPKGMKTNWIMHEYRLADNEVRRTKRKGTLRLDDWVLCRIYKKCSGGGEKSWADCKDESESSCLEILSSPKRQNNGDQIGTAGIARLSDVDDNRAMILQNVYHVSPPPDCYKPLEQQLHRHMLSSTLVQAFNARAAPNVEIHGSSSADLSNSEAPSNPIRSGKTSNTSDDAAESNSLSQASFSFDHVNPCPQPVYHPNGALGTIPNPTRMFTQGAFPSLMDNDYGNLFGSNDYISMPRPICKPSVQPFWDPSINLNSYRG</sequence>
<dbReference type="PROSITE" id="PS51005">
    <property type="entry name" value="NAC"/>
    <property type="match status" value="1"/>
</dbReference>
<evidence type="ECO:0000256" key="1">
    <source>
        <dbReference type="ARBA" id="ARBA00004123"/>
    </source>
</evidence>
<reference evidence="8" key="1">
    <citation type="submission" date="2021-08" db="EMBL/GenBank/DDBJ databases">
        <title>WGS assembly of Ceratopteris richardii.</title>
        <authorList>
            <person name="Marchant D.B."/>
            <person name="Chen G."/>
            <person name="Jenkins J."/>
            <person name="Shu S."/>
            <person name="Leebens-Mack J."/>
            <person name="Grimwood J."/>
            <person name="Schmutz J."/>
            <person name="Soltis P."/>
            <person name="Soltis D."/>
            <person name="Chen Z.-H."/>
        </authorList>
    </citation>
    <scope>NUCLEOTIDE SEQUENCE</scope>
    <source>
        <strain evidence="8">Whitten #5841</strain>
        <tissue evidence="8">Leaf</tissue>
    </source>
</reference>
<evidence type="ECO:0000256" key="5">
    <source>
        <dbReference type="ARBA" id="ARBA00023242"/>
    </source>
</evidence>
<dbReference type="Pfam" id="PF02365">
    <property type="entry name" value="NAM"/>
    <property type="match status" value="1"/>
</dbReference>
<dbReference type="FunFam" id="2.170.150.80:FF:000004">
    <property type="entry name" value="NAC transcription factor"/>
    <property type="match status" value="1"/>
</dbReference>
<dbReference type="OrthoDB" id="1921961at2759"/>
<evidence type="ECO:0000256" key="3">
    <source>
        <dbReference type="ARBA" id="ARBA00023125"/>
    </source>
</evidence>
<gene>
    <name evidence="8" type="ORF">KP509_32G061000</name>
</gene>
<keyword evidence="4" id="KW-0804">Transcription</keyword>
<evidence type="ECO:0000256" key="6">
    <source>
        <dbReference type="SAM" id="MobiDB-lite"/>
    </source>
</evidence>
<name>A0A8T2QVH2_CERRI</name>
<comment type="caution">
    <text evidence="8">The sequence shown here is derived from an EMBL/GenBank/DDBJ whole genome shotgun (WGS) entry which is preliminary data.</text>
</comment>
<dbReference type="GO" id="GO:0006355">
    <property type="term" value="P:regulation of DNA-templated transcription"/>
    <property type="evidence" value="ECO:0007669"/>
    <property type="project" value="InterPro"/>
</dbReference>
<dbReference type="InterPro" id="IPR036093">
    <property type="entry name" value="NAC_dom_sf"/>
</dbReference>
<evidence type="ECO:0000313" key="9">
    <source>
        <dbReference type="Proteomes" id="UP000825935"/>
    </source>
</evidence>
<evidence type="ECO:0000256" key="2">
    <source>
        <dbReference type="ARBA" id="ARBA00023015"/>
    </source>
</evidence>
<comment type="subcellular location">
    <subcellularLocation>
        <location evidence="1">Nucleus</location>
    </subcellularLocation>
</comment>
<protein>
    <recommendedName>
        <fullName evidence="7">NAC domain-containing protein</fullName>
    </recommendedName>
</protein>
<feature type="domain" description="NAC" evidence="7">
    <location>
        <begin position="19"/>
        <end position="172"/>
    </location>
</feature>
<organism evidence="8 9">
    <name type="scientific">Ceratopteris richardii</name>
    <name type="common">Triangle waterfern</name>
    <dbReference type="NCBI Taxonomy" id="49495"/>
    <lineage>
        <taxon>Eukaryota</taxon>
        <taxon>Viridiplantae</taxon>
        <taxon>Streptophyta</taxon>
        <taxon>Embryophyta</taxon>
        <taxon>Tracheophyta</taxon>
        <taxon>Polypodiopsida</taxon>
        <taxon>Polypodiidae</taxon>
        <taxon>Polypodiales</taxon>
        <taxon>Pteridineae</taxon>
        <taxon>Pteridaceae</taxon>
        <taxon>Parkerioideae</taxon>
        <taxon>Ceratopteris</taxon>
    </lineage>
</organism>
<dbReference type="InterPro" id="IPR003441">
    <property type="entry name" value="NAC-dom"/>
</dbReference>
<dbReference type="PANTHER" id="PTHR31744">
    <property type="entry name" value="PROTEIN CUP-SHAPED COTYLEDON 2-RELATED"/>
    <property type="match status" value="1"/>
</dbReference>
<evidence type="ECO:0000313" key="8">
    <source>
        <dbReference type="EMBL" id="KAH7287538.1"/>
    </source>
</evidence>
<dbReference type="Gene3D" id="2.170.150.80">
    <property type="entry name" value="NAC domain"/>
    <property type="match status" value="1"/>
</dbReference>
<dbReference type="Proteomes" id="UP000825935">
    <property type="component" value="Chromosome 32"/>
</dbReference>
<dbReference type="AlphaFoldDB" id="A0A8T2QVH2"/>
<accession>A0A8T2QVH2</accession>
<keyword evidence="5" id="KW-0539">Nucleus</keyword>
<feature type="region of interest" description="Disordered" evidence="6">
    <location>
        <begin position="272"/>
        <end position="305"/>
    </location>
</feature>
<dbReference type="GO" id="GO:0005634">
    <property type="term" value="C:nucleus"/>
    <property type="evidence" value="ECO:0007669"/>
    <property type="project" value="UniProtKB-SubCell"/>
</dbReference>
<evidence type="ECO:0000259" key="7">
    <source>
        <dbReference type="PROSITE" id="PS51005"/>
    </source>
</evidence>
<dbReference type="SUPFAM" id="SSF101941">
    <property type="entry name" value="NAC domain"/>
    <property type="match status" value="1"/>
</dbReference>
<dbReference type="PANTHER" id="PTHR31744:SF233">
    <property type="entry name" value="NAC DOMAIN-CONTAINING PROTEIN 72-LIKE"/>
    <property type="match status" value="1"/>
</dbReference>
<evidence type="ECO:0000256" key="4">
    <source>
        <dbReference type="ARBA" id="ARBA00023163"/>
    </source>
</evidence>
<keyword evidence="2" id="KW-0805">Transcription regulation</keyword>
<keyword evidence="9" id="KW-1185">Reference proteome</keyword>
<proteinExistence type="predicted"/>
<dbReference type="GO" id="GO:0003677">
    <property type="term" value="F:DNA binding"/>
    <property type="evidence" value="ECO:0007669"/>
    <property type="project" value="UniProtKB-KW"/>
</dbReference>
<dbReference type="EMBL" id="CM035437">
    <property type="protein sequence ID" value="KAH7287538.1"/>
    <property type="molecule type" value="Genomic_DNA"/>
</dbReference>
<keyword evidence="3" id="KW-0238">DNA-binding</keyword>